<dbReference type="RefSeq" id="WP_038473279.1">
    <property type="nucleotide sequence ID" value="NC_010161.1"/>
</dbReference>
<keyword evidence="2" id="KW-1185">Reference proteome</keyword>
<dbReference type="Proteomes" id="UP000001592">
    <property type="component" value="Chromosome"/>
</dbReference>
<name>A9IP39_BART1</name>
<dbReference type="eggNOG" id="COG3210">
    <property type="taxonomic scope" value="Bacteria"/>
</dbReference>
<sequence>MSNSTKKFQDFLSRYGNEGAIVSMHSRGSLTGGNGLRDLKNRGIHGIGEKTDIYLYGPADSSLSIANAFYYVSYGKKDHVYLQNHVFDPIGIGIGHNLPTAYKVPLKFPYVLFPQVIPMIEQGRALRGHNPSTTHKCYGDASGACTRRYGTHHNAIIYAPHAILDNLCLGYLWRKK</sequence>
<organism evidence="1 2">
    <name type="scientific">Bartonella tribocorum (strain DSM 28219 / CCUG 45778 / CIP 105476 / IBS 506)</name>
    <dbReference type="NCBI Taxonomy" id="382640"/>
    <lineage>
        <taxon>Bacteria</taxon>
        <taxon>Pseudomonadati</taxon>
        <taxon>Pseudomonadota</taxon>
        <taxon>Alphaproteobacteria</taxon>
        <taxon>Hyphomicrobiales</taxon>
        <taxon>Bartonellaceae</taxon>
        <taxon>Bartonella</taxon>
    </lineage>
</organism>
<proteinExistence type="predicted"/>
<gene>
    <name evidence="1" type="primary">fhaB</name>
    <name evidence="1" type="ordered locus">BT_0419</name>
</gene>
<dbReference type="HOGENOM" id="CLU_085630_1_0_5"/>
<reference evidence="1 2" key="1">
    <citation type="journal article" date="2007" name="Nat. Genet.">
        <title>Genomic analysis of Bartonella identifies type IV secretion systems as host adaptability factors.</title>
        <authorList>
            <person name="Saenz H.L."/>
            <person name="Engel P."/>
            <person name="Stoeckli M.C."/>
            <person name="Lanz C."/>
            <person name="Raddatz G."/>
            <person name="Vayssier-Taussat M."/>
            <person name="Birtles R."/>
            <person name="Schuster S.C."/>
            <person name="Dehio C."/>
        </authorList>
    </citation>
    <scope>NUCLEOTIDE SEQUENCE [LARGE SCALE GENOMIC DNA]</scope>
    <source>
        <strain evidence="2">DSM 28219 / CCUG 45778 / CIP 105476 / IBS 506</strain>
    </source>
</reference>
<evidence type="ECO:0000313" key="2">
    <source>
        <dbReference type="Proteomes" id="UP000001592"/>
    </source>
</evidence>
<evidence type="ECO:0000313" key="1">
    <source>
        <dbReference type="EMBL" id="CAK00875.1"/>
    </source>
</evidence>
<dbReference type="KEGG" id="btr:BT_0419"/>
<accession>A9IP39</accession>
<dbReference type="AlphaFoldDB" id="A9IP39"/>
<protein>
    <submittedName>
        <fullName evidence="1">Filamentous hemagglutinin</fullName>
    </submittedName>
</protein>
<dbReference type="EMBL" id="AM260525">
    <property type="protein sequence ID" value="CAK00875.1"/>
    <property type="molecule type" value="Genomic_DNA"/>
</dbReference>